<keyword evidence="7" id="KW-0677">Repeat</keyword>
<dbReference type="CDD" id="cd23509">
    <property type="entry name" value="Gnk2-like"/>
    <property type="match status" value="2"/>
</dbReference>
<dbReference type="Proteomes" id="UP001443914">
    <property type="component" value="Unassembled WGS sequence"/>
</dbReference>
<evidence type="ECO:0000256" key="3">
    <source>
        <dbReference type="ARBA" id="ARBA00022475"/>
    </source>
</evidence>
<keyword evidence="8" id="KW-0965">Cell junction</keyword>
<evidence type="ECO:0000259" key="16">
    <source>
        <dbReference type="PROSITE" id="PS51473"/>
    </source>
</evidence>
<evidence type="ECO:0000256" key="4">
    <source>
        <dbReference type="ARBA" id="ARBA00022581"/>
    </source>
</evidence>
<evidence type="ECO:0000256" key="10">
    <source>
        <dbReference type="ARBA" id="ARBA00023136"/>
    </source>
</evidence>
<dbReference type="InterPro" id="IPR002902">
    <property type="entry name" value="GNK2"/>
</dbReference>
<dbReference type="InterPro" id="IPR038408">
    <property type="entry name" value="GNK2_sf"/>
</dbReference>
<evidence type="ECO:0000256" key="14">
    <source>
        <dbReference type="SAM" id="Phobius"/>
    </source>
</evidence>
<dbReference type="GO" id="GO:0005886">
    <property type="term" value="C:plasma membrane"/>
    <property type="evidence" value="ECO:0007669"/>
    <property type="project" value="UniProtKB-SubCell"/>
</dbReference>
<name>A0AAW1IKU2_SAPOF</name>
<evidence type="ECO:0000256" key="2">
    <source>
        <dbReference type="ARBA" id="ARBA00022448"/>
    </source>
</evidence>
<comment type="similarity">
    <text evidence="13">Belongs to the cysteine-rich repeat secretory protein family. Plasmodesmata-located proteins (PDLD) subfamily.</text>
</comment>
<keyword evidence="18" id="KW-1185">Reference proteome</keyword>
<dbReference type="InterPro" id="IPR051378">
    <property type="entry name" value="Cell2Cell_Antifungal"/>
</dbReference>
<comment type="caution">
    <text evidence="17">The sequence shown here is derived from an EMBL/GenBank/DDBJ whole genome shotgun (WGS) entry which is preliminary data.</text>
</comment>
<feature type="transmembrane region" description="Helical" evidence="14">
    <location>
        <begin position="248"/>
        <end position="273"/>
    </location>
</feature>
<evidence type="ECO:0000256" key="15">
    <source>
        <dbReference type="SAM" id="SignalP"/>
    </source>
</evidence>
<dbReference type="Pfam" id="PF01657">
    <property type="entry name" value="Stress-antifung"/>
    <property type="match status" value="2"/>
</dbReference>
<evidence type="ECO:0000256" key="13">
    <source>
        <dbReference type="ARBA" id="ARBA00038393"/>
    </source>
</evidence>
<dbReference type="PANTHER" id="PTHR32080:SF3">
    <property type="entry name" value="PLASMODESMATA-LOCATED PROTEIN 7"/>
    <property type="match status" value="1"/>
</dbReference>
<accession>A0AAW1IKU2</accession>
<sequence>MATSLISILLILFSTALPISAHSAALHAFVYGGCSQLKFTTDDTTYMPNLNTLLTSLVNSATYSSYNHFTVAGTMSHDVVYGLYQCRGDLSMPDCASCIVHAVNQFGSLCPGSCGASVQLQGCFVKYDNNTFIGAEDKTIIYKKCGPSKGDVTTRDAVLNGVVSEGGGLYRSGGTKDVAAIAQCVGDMSGGQCEDCIEESIKQLKLACATAAFGDVYLGKCYVRYTVSGGRDFFNSNGSEKNKGVKTFALIVGLLAAIAILIIFLTFICRAFCGNSK</sequence>
<dbReference type="PROSITE" id="PS51473">
    <property type="entry name" value="GNK2"/>
    <property type="match status" value="2"/>
</dbReference>
<feature type="domain" description="Gnk2-homologous" evidence="16">
    <location>
        <begin position="133"/>
        <end position="230"/>
    </location>
</feature>
<keyword evidence="6 15" id="KW-0732">Signal</keyword>
<dbReference type="Gene3D" id="3.30.430.20">
    <property type="entry name" value="Gnk2 domain, C-X8-C-X2-C motif"/>
    <property type="match status" value="2"/>
</dbReference>
<dbReference type="EMBL" id="JBDFQZ010000009">
    <property type="protein sequence ID" value="KAK9690269.1"/>
    <property type="molecule type" value="Genomic_DNA"/>
</dbReference>
<keyword evidence="5 14" id="KW-0812">Transmembrane</keyword>
<dbReference type="GO" id="GO:0009506">
    <property type="term" value="C:plasmodesma"/>
    <property type="evidence" value="ECO:0007669"/>
    <property type="project" value="UniProtKB-SubCell"/>
</dbReference>
<evidence type="ECO:0000256" key="9">
    <source>
        <dbReference type="ARBA" id="ARBA00022989"/>
    </source>
</evidence>
<evidence type="ECO:0000256" key="5">
    <source>
        <dbReference type="ARBA" id="ARBA00022692"/>
    </source>
</evidence>
<proteinExistence type="inferred from homology"/>
<keyword evidence="10 14" id="KW-0472">Membrane</keyword>
<protein>
    <recommendedName>
        <fullName evidence="16">Gnk2-homologous domain-containing protein</fullName>
    </recommendedName>
</protein>
<keyword evidence="11" id="KW-1015">Disulfide bond</keyword>
<keyword evidence="4" id="KW-0945">Host-virus interaction</keyword>
<evidence type="ECO:0000256" key="6">
    <source>
        <dbReference type="ARBA" id="ARBA00022729"/>
    </source>
</evidence>
<organism evidence="17 18">
    <name type="scientific">Saponaria officinalis</name>
    <name type="common">Common soapwort</name>
    <name type="synonym">Lychnis saponaria</name>
    <dbReference type="NCBI Taxonomy" id="3572"/>
    <lineage>
        <taxon>Eukaryota</taxon>
        <taxon>Viridiplantae</taxon>
        <taxon>Streptophyta</taxon>
        <taxon>Embryophyta</taxon>
        <taxon>Tracheophyta</taxon>
        <taxon>Spermatophyta</taxon>
        <taxon>Magnoliopsida</taxon>
        <taxon>eudicotyledons</taxon>
        <taxon>Gunneridae</taxon>
        <taxon>Pentapetalae</taxon>
        <taxon>Caryophyllales</taxon>
        <taxon>Caryophyllaceae</taxon>
        <taxon>Caryophylleae</taxon>
        <taxon>Saponaria</taxon>
    </lineage>
</organism>
<keyword evidence="3" id="KW-1003">Cell membrane</keyword>
<evidence type="ECO:0000256" key="1">
    <source>
        <dbReference type="ARBA" id="ARBA00004251"/>
    </source>
</evidence>
<keyword evidence="9 14" id="KW-1133">Transmembrane helix</keyword>
<keyword evidence="2" id="KW-0813">Transport</keyword>
<comment type="subcellular location">
    <subcellularLocation>
        <location evidence="12">Cell junction</location>
        <location evidence="12">Plasmodesma</location>
    </subcellularLocation>
    <subcellularLocation>
        <location evidence="1">Cell membrane</location>
        <topology evidence="1">Single-pass type I membrane protein</topology>
    </subcellularLocation>
</comment>
<feature type="domain" description="Gnk2-homologous" evidence="16">
    <location>
        <begin position="27"/>
        <end position="132"/>
    </location>
</feature>
<dbReference type="PANTHER" id="PTHR32080">
    <property type="entry name" value="ANTIFUNGAL PROTEIN GINKBILOBIN-2-LIKE"/>
    <property type="match status" value="1"/>
</dbReference>
<dbReference type="AlphaFoldDB" id="A0AAW1IKU2"/>
<evidence type="ECO:0000256" key="7">
    <source>
        <dbReference type="ARBA" id="ARBA00022737"/>
    </source>
</evidence>
<evidence type="ECO:0000256" key="8">
    <source>
        <dbReference type="ARBA" id="ARBA00022949"/>
    </source>
</evidence>
<feature type="signal peptide" evidence="15">
    <location>
        <begin position="1"/>
        <end position="21"/>
    </location>
</feature>
<dbReference type="FunFam" id="3.30.430.20:FF:000001">
    <property type="entry name" value="cysteine-rich repeat secretory protein 3"/>
    <property type="match status" value="1"/>
</dbReference>
<evidence type="ECO:0000313" key="17">
    <source>
        <dbReference type="EMBL" id="KAK9690269.1"/>
    </source>
</evidence>
<reference evidence="17" key="1">
    <citation type="submission" date="2024-03" db="EMBL/GenBank/DDBJ databases">
        <title>WGS assembly of Saponaria officinalis var. Norfolk2.</title>
        <authorList>
            <person name="Jenkins J."/>
            <person name="Shu S."/>
            <person name="Grimwood J."/>
            <person name="Barry K."/>
            <person name="Goodstein D."/>
            <person name="Schmutz J."/>
            <person name="Leebens-Mack J."/>
            <person name="Osbourn A."/>
        </authorList>
    </citation>
    <scope>NUCLEOTIDE SEQUENCE [LARGE SCALE GENOMIC DNA]</scope>
    <source>
        <strain evidence="17">JIC</strain>
    </source>
</reference>
<gene>
    <name evidence="17" type="ORF">RND81_09G117000</name>
</gene>
<feature type="chain" id="PRO_5043452499" description="Gnk2-homologous domain-containing protein" evidence="15">
    <location>
        <begin position="22"/>
        <end position="277"/>
    </location>
</feature>
<evidence type="ECO:0000256" key="12">
    <source>
        <dbReference type="ARBA" id="ARBA00024184"/>
    </source>
</evidence>
<evidence type="ECO:0000313" key="18">
    <source>
        <dbReference type="Proteomes" id="UP001443914"/>
    </source>
</evidence>
<evidence type="ECO:0000256" key="11">
    <source>
        <dbReference type="ARBA" id="ARBA00023157"/>
    </source>
</evidence>